<proteinExistence type="predicted"/>
<feature type="region of interest" description="Disordered" evidence="1">
    <location>
        <begin position="72"/>
        <end position="91"/>
    </location>
</feature>
<sequence length="192" mass="21282">MGDHRIAAAALPVPARRPSKQQDHHHTSKRKDRRRTAANPAATESRARGLPTQASPARGDVSNDWTFVQRQEDGAASIPTTSDTTSIQGVGPELNASNIQLHDELNKTISWSSGDRMACRRRCRQCLEGSDDEHRNVGHHTYYDNMHGDGSALHMWAPVPYDTDVAYMGTWTSDVDVGVYNDDIYAGLTQDR</sequence>
<keyword evidence="3" id="KW-1185">Reference proteome</keyword>
<evidence type="ECO:0000256" key="1">
    <source>
        <dbReference type="SAM" id="MobiDB-lite"/>
    </source>
</evidence>
<feature type="compositionally biased region" description="Low complexity" evidence="1">
    <location>
        <begin position="7"/>
        <end position="16"/>
    </location>
</feature>
<feature type="compositionally biased region" description="Polar residues" evidence="1">
    <location>
        <begin position="78"/>
        <end position="88"/>
    </location>
</feature>
<accession>A0A9Q8Q985</accession>
<dbReference type="AlphaFoldDB" id="A0A9Q8Q985"/>
<feature type="region of interest" description="Disordered" evidence="1">
    <location>
        <begin position="1"/>
        <end position="64"/>
    </location>
</feature>
<dbReference type="KEGG" id="ptkz:JDV02_001460"/>
<protein>
    <submittedName>
        <fullName evidence="2">Uncharacterized protein</fullName>
    </submittedName>
</protein>
<dbReference type="GeneID" id="72063423"/>
<dbReference type="OrthoDB" id="4921127at2759"/>
<dbReference type="EMBL" id="CP086354">
    <property type="protein sequence ID" value="UNI14878.1"/>
    <property type="molecule type" value="Genomic_DNA"/>
</dbReference>
<name>A0A9Q8Q985_9HYPO</name>
<dbReference type="Proteomes" id="UP000829364">
    <property type="component" value="Chromosome 1"/>
</dbReference>
<feature type="compositionally biased region" description="Basic residues" evidence="1">
    <location>
        <begin position="26"/>
        <end position="36"/>
    </location>
</feature>
<evidence type="ECO:0000313" key="2">
    <source>
        <dbReference type="EMBL" id="UNI14878.1"/>
    </source>
</evidence>
<organism evidence="2 3">
    <name type="scientific">Purpureocillium takamizusanense</name>
    <dbReference type="NCBI Taxonomy" id="2060973"/>
    <lineage>
        <taxon>Eukaryota</taxon>
        <taxon>Fungi</taxon>
        <taxon>Dikarya</taxon>
        <taxon>Ascomycota</taxon>
        <taxon>Pezizomycotina</taxon>
        <taxon>Sordariomycetes</taxon>
        <taxon>Hypocreomycetidae</taxon>
        <taxon>Hypocreales</taxon>
        <taxon>Ophiocordycipitaceae</taxon>
        <taxon>Purpureocillium</taxon>
    </lineage>
</organism>
<gene>
    <name evidence="2" type="ORF">JDV02_001460</name>
</gene>
<reference evidence="2" key="1">
    <citation type="submission" date="2021-11" db="EMBL/GenBank/DDBJ databases">
        <title>Purpureocillium_takamizusanense_genome.</title>
        <authorList>
            <person name="Nguyen N.-H."/>
        </authorList>
    </citation>
    <scope>NUCLEOTIDE SEQUENCE</scope>
    <source>
        <strain evidence="2">PT3</strain>
    </source>
</reference>
<evidence type="ECO:0000313" key="3">
    <source>
        <dbReference type="Proteomes" id="UP000829364"/>
    </source>
</evidence>
<dbReference type="RefSeq" id="XP_047838359.1">
    <property type="nucleotide sequence ID" value="XM_047982395.1"/>
</dbReference>